<protein>
    <submittedName>
        <fullName evidence="4">3-mercaptopyruvate sulfurtransferase</fullName>
        <ecNumber evidence="4">2.8.1.2</ecNumber>
    </submittedName>
</protein>
<dbReference type="RefSeq" id="WP_096993572.1">
    <property type="nucleotide sequence ID" value="NZ_JBHSII010000009.1"/>
</dbReference>
<dbReference type="PROSITE" id="PS50206">
    <property type="entry name" value="RHODANESE_3"/>
    <property type="match status" value="2"/>
</dbReference>
<dbReference type="PANTHER" id="PTHR11364:SF27">
    <property type="entry name" value="SULFURTRANSFERASE"/>
    <property type="match status" value="1"/>
</dbReference>
<dbReference type="Gene3D" id="3.40.250.10">
    <property type="entry name" value="Rhodanese-like domain"/>
    <property type="match status" value="2"/>
</dbReference>
<evidence type="ECO:0000256" key="1">
    <source>
        <dbReference type="ARBA" id="ARBA00022679"/>
    </source>
</evidence>
<dbReference type="AlphaFoldDB" id="A0A240EI74"/>
<reference evidence="5" key="1">
    <citation type="submission" date="2016-06" db="EMBL/GenBank/DDBJ databases">
        <authorList>
            <person name="Rodrigo-Torres L."/>
            <person name="Arahal R.D."/>
            <person name="Lucena T."/>
        </authorList>
    </citation>
    <scope>NUCLEOTIDE SEQUENCE [LARGE SCALE GENOMIC DNA]</scope>
    <source>
        <strain evidence="5">CECT8203</strain>
    </source>
</reference>
<dbReference type="OrthoDB" id="9781034at2"/>
<name>A0A240EI74_9VIBR</name>
<proteinExistence type="predicted"/>
<organism evidence="4 5">
    <name type="scientific">Vibrio thalassae</name>
    <dbReference type="NCBI Taxonomy" id="1243014"/>
    <lineage>
        <taxon>Bacteria</taxon>
        <taxon>Pseudomonadati</taxon>
        <taxon>Pseudomonadota</taxon>
        <taxon>Gammaproteobacteria</taxon>
        <taxon>Vibrionales</taxon>
        <taxon>Vibrionaceae</taxon>
        <taxon>Vibrio</taxon>
    </lineage>
</organism>
<dbReference type="GO" id="GO:0016784">
    <property type="term" value="F:3-mercaptopyruvate sulfurtransferase activity"/>
    <property type="evidence" value="ECO:0007669"/>
    <property type="project" value="UniProtKB-EC"/>
</dbReference>
<accession>A0A240EI74</accession>
<evidence type="ECO:0000256" key="2">
    <source>
        <dbReference type="ARBA" id="ARBA00022737"/>
    </source>
</evidence>
<dbReference type="InterPro" id="IPR001763">
    <property type="entry name" value="Rhodanese-like_dom"/>
</dbReference>
<dbReference type="Proteomes" id="UP000219336">
    <property type="component" value="Unassembled WGS sequence"/>
</dbReference>
<dbReference type="CDD" id="cd01449">
    <property type="entry name" value="TST_Repeat_2"/>
    <property type="match status" value="1"/>
</dbReference>
<sequence length="277" mass="30581">MTQPLVTPTWLKQQLDANKDIIILDASIEFQIPLEPEKDKDGVIPKAQRFDYDTVFCDPDSSLPHMMPTEARFNTLASTLGITQESTIVVYDNSGTYASPRAWWMLKAMGISNVYVLSGGLPAWKAAGYECIDHYTSHVPSSASLLLDPHFFLSAEQVLSHSVKHNAHIVDARSLARFKGEVKEPRQGVRSGHIPHSVCLPFAELIDSGTMKPFEDLAPLFSAISASKREHLVFSCGSGVTACILALGAYICGYHNLSVYDGSWTEWGQRVDLPIEK</sequence>
<keyword evidence="1 4" id="KW-0808">Transferase</keyword>
<keyword evidence="2" id="KW-0677">Repeat</keyword>
<dbReference type="InterPro" id="IPR045078">
    <property type="entry name" value="TST/MPST-like"/>
</dbReference>
<feature type="domain" description="Rhodanese" evidence="3">
    <location>
        <begin position="163"/>
        <end position="276"/>
    </location>
</feature>
<feature type="domain" description="Rhodanese" evidence="3">
    <location>
        <begin position="17"/>
        <end position="133"/>
    </location>
</feature>
<dbReference type="PANTHER" id="PTHR11364">
    <property type="entry name" value="THIOSULFATE SULFERTANSFERASE"/>
    <property type="match status" value="1"/>
</dbReference>
<evidence type="ECO:0000259" key="3">
    <source>
        <dbReference type="PROSITE" id="PS50206"/>
    </source>
</evidence>
<keyword evidence="4" id="KW-0670">Pyruvate</keyword>
<dbReference type="Pfam" id="PF00581">
    <property type="entry name" value="Rhodanese"/>
    <property type="match status" value="2"/>
</dbReference>
<gene>
    <name evidence="4" type="primary">sseA</name>
    <name evidence="4" type="ORF">VTH8203_02015</name>
</gene>
<dbReference type="CDD" id="cd01448">
    <property type="entry name" value="TST_Repeat_1"/>
    <property type="match status" value="1"/>
</dbReference>
<dbReference type="FunFam" id="3.40.250.10:FF:000001">
    <property type="entry name" value="Sulfurtransferase"/>
    <property type="match status" value="1"/>
</dbReference>
<dbReference type="SMART" id="SM00450">
    <property type="entry name" value="RHOD"/>
    <property type="match status" value="2"/>
</dbReference>
<dbReference type="EMBL" id="OANU01000025">
    <property type="protein sequence ID" value="SNX48397.1"/>
    <property type="molecule type" value="Genomic_DNA"/>
</dbReference>
<evidence type="ECO:0000313" key="5">
    <source>
        <dbReference type="Proteomes" id="UP000219336"/>
    </source>
</evidence>
<dbReference type="InterPro" id="IPR036873">
    <property type="entry name" value="Rhodanese-like_dom_sf"/>
</dbReference>
<dbReference type="SUPFAM" id="SSF52821">
    <property type="entry name" value="Rhodanese/Cell cycle control phosphatase"/>
    <property type="match status" value="2"/>
</dbReference>
<dbReference type="GO" id="GO:0004792">
    <property type="term" value="F:thiosulfate-cyanide sulfurtransferase activity"/>
    <property type="evidence" value="ECO:0007669"/>
    <property type="project" value="TreeGrafter"/>
</dbReference>
<keyword evidence="5" id="KW-1185">Reference proteome</keyword>
<dbReference type="EC" id="2.8.1.2" evidence="4"/>
<evidence type="ECO:0000313" key="4">
    <source>
        <dbReference type="EMBL" id="SNX48397.1"/>
    </source>
</evidence>